<evidence type="ECO:0008006" key="4">
    <source>
        <dbReference type="Google" id="ProtNLM"/>
    </source>
</evidence>
<dbReference type="OrthoDB" id="6207867at2759"/>
<accession>A0A433T955</accession>
<protein>
    <recommendedName>
        <fullName evidence="4">FZ domain-containing protein</fullName>
    </recommendedName>
</protein>
<dbReference type="EMBL" id="RQTK01000535">
    <property type="protein sequence ID" value="RUS78068.1"/>
    <property type="molecule type" value="Genomic_DNA"/>
</dbReference>
<name>A0A433T955_ELYCH</name>
<dbReference type="Proteomes" id="UP000271974">
    <property type="component" value="Unassembled WGS sequence"/>
</dbReference>
<feature type="signal peptide" evidence="1">
    <location>
        <begin position="1"/>
        <end position="19"/>
    </location>
</feature>
<keyword evidence="1" id="KW-0732">Signal</keyword>
<proteinExistence type="predicted"/>
<feature type="chain" id="PRO_5019308656" description="FZ domain-containing protein" evidence="1">
    <location>
        <begin position="20"/>
        <end position="117"/>
    </location>
</feature>
<sequence length="117" mass="13046">IQLLLFVCAIITVLERIYEESPCVGNITVYSSYINNGLVCNSLYDLSSITENTTDSEMCSIVKGNRNCDSAFIRNACGDLYGWLIERFWLAAAEVFFPQCVSDLESDQISLPPNQTS</sequence>
<comment type="caution">
    <text evidence="2">The sequence shown here is derived from an EMBL/GenBank/DDBJ whole genome shotgun (WGS) entry which is preliminary data.</text>
</comment>
<evidence type="ECO:0000256" key="1">
    <source>
        <dbReference type="SAM" id="SignalP"/>
    </source>
</evidence>
<reference evidence="2 3" key="1">
    <citation type="submission" date="2019-01" db="EMBL/GenBank/DDBJ databases">
        <title>A draft genome assembly of the solar-powered sea slug Elysia chlorotica.</title>
        <authorList>
            <person name="Cai H."/>
            <person name="Li Q."/>
            <person name="Fang X."/>
            <person name="Li J."/>
            <person name="Curtis N.E."/>
            <person name="Altenburger A."/>
            <person name="Shibata T."/>
            <person name="Feng M."/>
            <person name="Maeda T."/>
            <person name="Schwartz J.A."/>
            <person name="Shigenobu S."/>
            <person name="Lundholm N."/>
            <person name="Nishiyama T."/>
            <person name="Yang H."/>
            <person name="Hasebe M."/>
            <person name="Li S."/>
            <person name="Pierce S.K."/>
            <person name="Wang J."/>
        </authorList>
    </citation>
    <scope>NUCLEOTIDE SEQUENCE [LARGE SCALE GENOMIC DNA]</scope>
    <source>
        <strain evidence="2">EC2010</strain>
        <tissue evidence="2">Whole organism of an adult</tissue>
    </source>
</reference>
<feature type="non-terminal residue" evidence="2">
    <location>
        <position position="1"/>
    </location>
</feature>
<gene>
    <name evidence="2" type="ORF">EGW08_014180</name>
</gene>
<keyword evidence="3" id="KW-1185">Reference proteome</keyword>
<dbReference type="AlphaFoldDB" id="A0A433T955"/>
<organism evidence="2 3">
    <name type="scientific">Elysia chlorotica</name>
    <name type="common">Eastern emerald elysia</name>
    <name type="synonym">Sea slug</name>
    <dbReference type="NCBI Taxonomy" id="188477"/>
    <lineage>
        <taxon>Eukaryota</taxon>
        <taxon>Metazoa</taxon>
        <taxon>Spiralia</taxon>
        <taxon>Lophotrochozoa</taxon>
        <taxon>Mollusca</taxon>
        <taxon>Gastropoda</taxon>
        <taxon>Heterobranchia</taxon>
        <taxon>Euthyneura</taxon>
        <taxon>Panpulmonata</taxon>
        <taxon>Sacoglossa</taxon>
        <taxon>Placobranchoidea</taxon>
        <taxon>Plakobranchidae</taxon>
        <taxon>Elysia</taxon>
    </lineage>
</organism>
<evidence type="ECO:0000313" key="2">
    <source>
        <dbReference type="EMBL" id="RUS78068.1"/>
    </source>
</evidence>
<evidence type="ECO:0000313" key="3">
    <source>
        <dbReference type="Proteomes" id="UP000271974"/>
    </source>
</evidence>